<dbReference type="Proteomes" id="UP000602905">
    <property type="component" value="Unassembled WGS sequence"/>
</dbReference>
<dbReference type="InterPro" id="IPR027417">
    <property type="entry name" value="P-loop_NTPase"/>
</dbReference>
<evidence type="ECO:0000259" key="6">
    <source>
        <dbReference type="Pfam" id="PF24883"/>
    </source>
</evidence>
<dbReference type="EMBL" id="JACYCD010000239">
    <property type="protein sequence ID" value="KAF8699196.1"/>
    <property type="molecule type" value="Genomic_DNA"/>
</dbReference>
<dbReference type="OrthoDB" id="538223at2759"/>
<dbReference type="Gene3D" id="2.130.10.10">
    <property type="entry name" value="YVTN repeat-like/Quinoprotein amine dehydrogenase"/>
    <property type="match status" value="4"/>
</dbReference>
<reference evidence="7" key="1">
    <citation type="submission" date="2020-09" db="EMBL/GenBank/DDBJ databases">
        <title>Comparative genome analyses of four rice-infecting Rhizoctonia solani isolates reveal extensive enrichment of homogalacturonan modification genes.</title>
        <authorList>
            <person name="Lee D.-Y."/>
            <person name="Jeon J."/>
            <person name="Kim K.-T."/>
            <person name="Cheong K."/>
            <person name="Song H."/>
            <person name="Choi G."/>
            <person name="Ko J."/>
            <person name="Opiyo S.O."/>
            <person name="Zuo S."/>
            <person name="Madhav S."/>
            <person name="Lee Y.-H."/>
            <person name="Wang G.-L."/>
        </authorList>
    </citation>
    <scope>NUCLEOTIDE SEQUENCE</scope>
    <source>
        <strain evidence="7">AG1-IA WGL</strain>
    </source>
</reference>
<feature type="repeat" description="WD" evidence="3">
    <location>
        <begin position="1122"/>
        <end position="1163"/>
    </location>
</feature>
<dbReference type="InterPro" id="IPR001680">
    <property type="entry name" value="WD40_rpt"/>
</dbReference>
<organism evidence="7 8">
    <name type="scientific">Rhizoctonia solani</name>
    <dbReference type="NCBI Taxonomy" id="456999"/>
    <lineage>
        <taxon>Eukaryota</taxon>
        <taxon>Fungi</taxon>
        <taxon>Dikarya</taxon>
        <taxon>Basidiomycota</taxon>
        <taxon>Agaricomycotina</taxon>
        <taxon>Agaricomycetes</taxon>
        <taxon>Cantharellales</taxon>
        <taxon>Ceratobasidiaceae</taxon>
        <taxon>Rhizoctonia</taxon>
    </lineage>
</organism>
<dbReference type="Pfam" id="PF24883">
    <property type="entry name" value="NPHP3_N"/>
    <property type="match status" value="1"/>
</dbReference>
<evidence type="ECO:0000256" key="5">
    <source>
        <dbReference type="SAM" id="MobiDB-lite"/>
    </source>
</evidence>
<dbReference type="InterPro" id="IPR011047">
    <property type="entry name" value="Quinoprotein_ADH-like_sf"/>
</dbReference>
<dbReference type="Pfam" id="PF00400">
    <property type="entry name" value="WD40"/>
    <property type="match status" value="4"/>
</dbReference>
<dbReference type="SUPFAM" id="SSF52540">
    <property type="entry name" value="P-loop containing nucleoside triphosphate hydrolases"/>
    <property type="match status" value="1"/>
</dbReference>
<evidence type="ECO:0000256" key="4">
    <source>
        <dbReference type="SAM" id="Coils"/>
    </source>
</evidence>
<gene>
    <name evidence="7" type="ORF">RHS03_07419</name>
</gene>
<comment type="caution">
    <text evidence="7">The sequence shown here is derived from an EMBL/GenBank/DDBJ whole genome shotgun (WGS) entry which is preliminary data.</text>
</comment>
<dbReference type="InterPro" id="IPR056884">
    <property type="entry name" value="NPHP3-like_N"/>
</dbReference>
<dbReference type="PROSITE" id="PS50082">
    <property type="entry name" value="WD_REPEATS_2"/>
    <property type="match status" value="2"/>
</dbReference>
<keyword evidence="1 3" id="KW-0853">WD repeat</keyword>
<feature type="non-terminal residue" evidence="7">
    <location>
        <position position="1"/>
    </location>
</feature>
<proteinExistence type="predicted"/>
<dbReference type="PANTHER" id="PTHR19848">
    <property type="entry name" value="WD40 REPEAT PROTEIN"/>
    <property type="match status" value="1"/>
</dbReference>
<feature type="domain" description="Nephrocystin 3-like N-terminal" evidence="6">
    <location>
        <begin position="300"/>
        <end position="455"/>
    </location>
</feature>
<dbReference type="Gene3D" id="3.40.50.300">
    <property type="entry name" value="P-loop containing nucleotide triphosphate hydrolases"/>
    <property type="match status" value="1"/>
</dbReference>
<keyword evidence="2" id="KW-0677">Repeat</keyword>
<evidence type="ECO:0000313" key="8">
    <source>
        <dbReference type="Proteomes" id="UP000602905"/>
    </source>
</evidence>
<feature type="region of interest" description="Disordered" evidence="5">
    <location>
        <begin position="49"/>
        <end position="68"/>
    </location>
</feature>
<feature type="coiled-coil region" evidence="4">
    <location>
        <begin position="194"/>
        <end position="221"/>
    </location>
</feature>
<dbReference type="PROSITE" id="PS50294">
    <property type="entry name" value="WD_REPEATS_REGION"/>
    <property type="match status" value="1"/>
</dbReference>
<accession>A0A8H7LS30</accession>
<evidence type="ECO:0000256" key="1">
    <source>
        <dbReference type="ARBA" id="ARBA00022574"/>
    </source>
</evidence>
<sequence>MPLRQRLKNARNTFRNLFSDEDVTGTPSVTHSTHSDTNTLSAESDLALVDGNQQPGPSQPRNTSDIHGWQNSSQVFDVAQQHNPDTIGSISGAPTTSSQMRTTVEITPYLAAPKAQAIECTDPGTSPTTIDDDKSIIHVEIPTSAAPATFNTVRTKRKGVKEFARLLRPATEVFGPIKQIVDTFVEYVDIYEMAEASQTEYDELQMRLEKLLEDLQRYFGEGSSIMMTSSMDNLCNLLSADGEGLAPADEDQMTGTRFDRMSSAIDRLSPLLSARYKSAEGADLKRRECTPGTRIKVLAEVLNWTRGDGRGVYWLNGMAGTGKTTIAYSLCLELDSSHRLAASFFCSRTIPECRDVNLIISTIAYQLARFSRPFHSVLSTALRKDPDLHRTLPHLQFEELIIKSLKEAESALPEGLVVVLDALDECDSQQSTGCMLYVLLSKAAGLPIKFVVLSRPEPKIRDQMTHERIKLRLVLHEINKEEVQTDIETYLRTELIRMKPSEAHIASLVKKAGALFIYAATAVPYIGYDNFQSDPDGRLRTILSASRYEDDGEHREIDQLYTTILEAALGDQHLRKIERDSIRQVLHTVICLREPLTVSGLCELPQMASVDRVRAALRPLWSVVHVVGSDELVTTLHVSFPDFMFNLTRSKAYHCDFTTHHQILSEKCLELIKRTHPQFNICGLESSYLADDDVPKIEERVVAAIPLDLAYACEYWMKHMEMGDCGADMREQLQGFLALRLLLWMEVLNLRKLMRVGVDEKLLGNEDIVELAEDGQRFVETFSSNSVSQSTPHIYVSMLAFCPRSSPIGKHYARYIEGPVEAEGPALGQRQFAHLARWSHTRPISQITMSPDGSYLAVGFDIYNEGWCWTQVMEELPWDLSNILKHSGVEVVGWGTDSGAIVLGPLYVKSEITFTNPLWFSVDLMRVMMVLNDGHIWVFDTETGGLLLRFHPQGELGTPKLSPSGGLLAAVVSDLMKVWDTQNGDVVHCLAPLDTTSSTDVLLFSPDDSRVIGASSVTNSVCAWDTQTGNTVLATLQGNPGAIWLIECSPNGRHIAIADYGHAIYVWDSETGELVPGPLEGHTSFVTSLAFSPDSSRLFSGCQGGLVCVWDAQFHTPRAGACDALSEHITSVKLSSNGAQFVSGSVDRTLCIWNTYTGDMEAGPIKVHTGRILAVDFLDNRIVSGSSGGRMCPIQTVQYSVDGNLILTEGFQGEIDTWEAHSGSHVLTLVSSSSFHRRSRSPRFSPDCTCVIIDLDGHLEVKDATNAQTLLTIASLSHNYPPQCAVAYSPNGAFIAARMSKEDDLITMILIFDAHTGATAQSLFLHRPCGVIRSISFSPDSTRLLSSSGEEILIWDTRTGEIMVEIPHGHNHWIDSADYSPDGIRVLSHSPDDMSIHVHDAGSTEERAMSGSMSEFGDWTLNEDG</sequence>
<dbReference type="SUPFAM" id="SSF50998">
    <property type="entry name" value="Quinoprotein alcohol dehydrogenase-like"/>
    <property type="match status" value="1"/>
</dbReference>
<dbReference type="InterPro" id="IPR015943">
    <property type="entry name" value="WD40/YVTN_repeat-like_dom_sf"/>
</dbReference>
<protein>
    <submittedName>
        <fullName evidence="7">NACHT domain</fullName>
    </submittedName>
</protein>
<dbReference type="PANTHER" id="PTHR19848:SF8">
    <property type="entry name" value="F-BOX AND WD REPEAT DOMAIN CONTAINING 7"/>
    <property type="match status" value="1"/>
</dbReference>
<evidence type="ECO:0000256" key="3">
    <source>
        <dbReference type="PROSITE-ProRule" id="PRU00221"/>
    </source>
</evidence>
<evidence type="ECO:0000313" key="7">
    <source>
        <dbReference type="EMBL" id="KAF8699196.1"/>
    </source>
</evidence>
<feature type="compositionally biased region" description="Polar residues" evidence="5">
    <location>
        <begin position="51"/>
        <end position="68"/>
    </location>
</feature>
<name>A0A8H7LS30_9AGAM</name>
<dbReference type="SMART" id="SM00320">
    <property type="entry name" value="WD40"/>
    <property type="match status" value="9"/>
</dbReference>
<feature type="repeat" description="WD" evidence="3">
    <location>
        <begin position="1079"/>
        <end position="1111"/>
    </location>
</feature>
<keyword evidence="4" id="KW-0175">Coiled coil</keyword>
<evidence type="ECO:0000256" key="2">
    <source>
        <dbReference type="ARBA" id="ARBA00022737"/>
    </source>
</evidence>